<proteinExistence type="predicted"/>
<accession>A0A6A4H4K8</accession>
<evidence type="ECO:0000313" key="3">
    <source>
        <dbReference type="Proteomes" id="UP000799118"/>
    </source>
</evidence>
<dbReference type="Gene3D" id="3.40.190.10">
    <property type="entry name" value="Periplasmic binding protein-like II"/>
    <property type="match status" value="1"/>
</dbReference>
<protein>
    <recommendedName>
        <fullName evidence="1">ATP phosphoribosyltransferase catalytic domain-containing protein</fullName>
    </recommendedName>
</protein>
<dbReference type="Proteomes" id="UP000799118">
    <property type="component" value="Unassembled WGS sequence"/>
</dbReference>
<dbReference type="SUPFAM" id="SSF53850">
    <property type="entry name" value="Periplasmic binding protein-like II"/>
    <property type="match status" value="1"/>
</dbReference>
<evidence type="ECO:0000259" key="1">
    <source>
        <dbReference type="Pfam" id="PF01634"/>
    </source>
</evidence>
<evidence type="ECO:0000313" key="2">
    <source>
        <dbReference type="EMBL" id="KAE9392057.1"/>
    </source>
</evidence>
<keyword evidence="3" id="KW-1185">Reference proteome</keyword>
<dbReference type="Pfam" id="PF01634">
    <property type="entry name" value="HisG"/>
    <property type="match status" value="1"/>
</dbReference>
<organism evidence="2 3">
    <name type="scientific">Gymnopus androsaceus JB14</name>
    <dbReference type="NCBI Taxonomy" id="1447944"/>
    <lineage>
        <taxon>Eukaryota</taxon>
        <taxon>Fungi</taxon>
        <taxon>Dikarya</taxon>
        <taxon>Basidiomycota</taxon>
        <taxon>Agaricomycotina</taxon>
        <taxon>Agaricomycetes</taxon>
        <taxon>Agaricomycetidae</taxon>
        <taxon>Agaricales</taxon>
        <taxon>Marasmiineae</taxon>
        <taxon>Omphalotaceae</taxon>
        <taxon>Gymnopus</taxon>
    </lineage>
</organism>
<dbReference type="OrthoDB" id="3743777at2759"/>
<sequence length="796" mass="90276">MFSPAKPITVVLHGNDATGKTTLCRAINEAGQLCFTRGDEDPAHDVDLKTIDAYTLQLSSDDRQPPKCKYIAPDGTERHIVRVFLDAEIPTLQARIASRPSTDKWETEKALFYFRARFREIAAFFGFPLVRTDVGKTVPETVAQILDFISKPLTLTLLKEVSLRKLTPEKIHAMANIYQPVEGVNYRERLDDILEKECHENSLFTPKDILDQCEVDDLLEYSLVNSYDGKFAPSFVPSLDNITGQQYLSAAFRLVVEGESKQVYRLETPITNYFDDHLFVILKPTIYSHSMQATAEISKLSSIRAQGASLFLEMFNRSGVDHTYEALNRHGVVYVRATKITMIETIYKGVCQGTDKHSFYGMSKMDELTLDTSEYVGGPYVRFDWRNPNHTYRGVDVSRHPFYHIMERSVGKQEFYKKYLTGRATPFGDKCVPEDLVHSVQNVVNSQLFTFRCYLSIQWYMNQIGLEVQDGCLMVDEKGLEAWSEISQDCMRIKRRVGKEVEAFDKDMWRTGGSSAKDAIKTKWTKLNEMLEEYLAAHPFHTNEMISSDEPYGIIARDLLCDSRLKIIPKYISLYRQLSGEDRSGKGKSYTIGITGTKYIDKSDNFVAANLGILIIRPPGRSYKYSYEILDHHKYGKYFGRRNVIFFPMRPKDMPSALHCGTLDFAITSNTVMDESPLISPTIVSAVDSDLQVALICRANAQIDFKDWTVANRARIAAEYPKLVDQFLRSLGANSDTYVLQEVRGTTESFLVNDKEGVFLLCDGVVSTGKTLQENDLVVWKVVKAQGGSFSRSLSS</sequence>
<dbReference type="AlphaFoldDB" id="A0A6A4H4K8"/>
<name>A0A6A4H4K8_9AGAR</name>
<dbReference type="GO" id="GO:0000105">
    <property type="term" value="P:L-histidine biosynthetic process"/>
    <property type="evidence" value="ECO:0007669"/>
    <property type="project" value="InterPro"/>
</dbReference>
<reference evidence="2" key="1">
    <citation type="journal article" date="2019" name="Environ. Microbiol.">
        <title>Fungal ecological strategies reflected in gene transcription - a case study of two litter decomposers.</title>
        <authorList>
            <person name="Barbi F."/>
            <person name="Kohler A."/>
            <person name="Barry K."/>
            <person name="Baskaran P."/>
            <person name="Daum C."/>
            <person name="Fauchery L."/>
            <person name="Ihrmark K."/>
            <person name="Kuo A."/>
            <person name="LaButti K."/>
            <person name="Lipzen A."/>
            <person name="Morin E."/>
            <person name="Grigoriev I.V."/>
            <person name="Henrissat B."/>
            <person name="Lindahl B."/>
            <person name="Martin F."/>
        </authorList>
    </citation>
    <scope>NUCLEOTIDE SEQUENCE</scope>
    <source>
        <strain evidence="2">JB14</strain>
    </source>
</reference>
<gene>
    <name evidence="2" type="ORF">BT96DRAFT_1023765</name>
</gene>
<dbReference type="SUPFAM" id="SSF52540">
    <property type="entry name" value="P-loop containing nucleoside triphosphate hydrolases"/>
    <property type="match status" value="1"/>
</dbReference>
<dbReference type="GO" id="GO:0003879">
    <property type="term" value="F:ATP phosphoribosyltransferase activity"/>
    <property type="evidence" value="ECO:0007669"/>
    <property type="project" value="InterPro"/>
</dbReference>
<dbReference type="InterPro" id="IPR027417">
    <property type="entry name" value="P-loop_NTPase"/>
</dbReference>
<dbReference type="GO" id="GO:0005737">
    <property type="term" value="C:cytoplasm"/>
    <property type="evidence" value="ECO:0007669"/>
    <property type="project" value="InterPro"/>
</dbReference>
<feature type="domain" description="ATP phosphoribosyltransferase catalytic" evidence="1">
    <location>
        <begin position="650"/>
        <end position="783"/>
    </location>
</feature>
<dbReference type="InterPro" id="IPR013820">
    <property type="entry name" value="ATP_PRibTrfase_cat"/>
</dbReference>
<dbReference type="EMBL" id="ML769605">
    <property type="protein sequence ID" value="KAE9392057.1"/>
    <property type="molecule type" value="Genomic_DNA"/>
</dbReference>